<dbReference type="PROSITE" id="PS51257">
    <property type="entry name" value="PROKAR_LIPOPROTEIN"/>
    <property type="match status" value="1"/>
</dbReference>
<gene>
    <name evidence="2" type="ORF">TMSB3V08_LOCUS5914</name>
</gene>
<sequence>MKLQVTYQQQNVLYIGVISCNKTILFYFAFQKYFKSYLKTIKGKSTGFHLCIALFSLSPLTIFTGLYLFIIDCFKYSSPMPSLVPTGSLQLTSDSQHLGSCVAHFTLLPDEFR</sequence>
<evidence type="ECO:0000256" key="1">
    <source>
        <dbReference type="SAM" id="Phobius"/>
    </source>
</evidence>
<dbReference type="AlphaFoldDB" id="A0A7R9E7Z4"/>
<keyword evidence="1" id="KW-0812">Transmembrane</keyword>
<feature type="transmembrane region" description="Helical" evidence="1">
    <location>
        <begin position="50"/>
        <end position="70"/>
    </location>
</feature>
<organism evidence="2">
    <name type="scientific">Timema monikensis</name>
    <dbReference type="NCBI Taxonomy" id="170555"/>
    <lineage>
        <taxon>Eukaryota</taxon>
        <taxon>Metazoa</taxon>
        <taxon>Ecdysozoa</taxon>
        <taxon>Arthropoda</taxon>
        <taxon>Hexapoda</taxon>
        <taxon>Insecta</taxon>
        <taxon>Pterygota</taxon>
        <taxon>Neoptera</taxon>
        <taxon>Polyneoptera</taxon>
        <taxon>Phasmatodea</taxon>
        <taxon>Timematodea</taxon>
        <taxon>Timematoidea</taxon>
        <taxon>Timematidae</taxon>
        <taxon>Timema</taxon>
    </lineage>
</organism>
<accession>A0A7R9E7Z4</accession>
<evidence type="ECO:0000313" key="2">
    <source>
        <dbReference type="EMBL" id="CAD7429129.1"/>
    </source>
</evidence>
<reference evidence="2" key="1">
    <citation type="submission" date="2020-11" db="EMBL/GenBank/DDBJ databases">
        <authorList>
            <person name="Tran Van P."/>
        </authorList>
    </citation>
    <scope>NUCLEOTIDE SEQUENCE</scope>
</reference>
<keyword evidence="1" id="KW-1133">Transmembrane helix</keyword>
<dbReference type="EMBL" id="OB793971">
    <property type="protein sequence ID" value="CAD7429129.1"/>
    <property type="molecule type" value="Genomic_DNA"/>
</dbReference>
<protein>
    <submittedName>
        <fullName evidence="2">Uncharacterized protein</fullName>
    </submittedName>
</protein>
<keyword evidence="1" id="KW-0472">Membrane</keyword>
<feature type="transmembrane region" description="Helical" evidence="1">
    <location>
        <begin position="12"/>
        <end position="30"/>
    </location>
</feature>
<name>A0A7R9E7Z4_9NEOP</name>
<proteinExistence type="predicted"/>